<dbReference type="RefSeq" id="WP_246967561.1">
    <property type="nucleotide sequence ID" value="NZ_CP095397.1"/>
</dbReference>
<dbReference type="AlphaFoldDB" id="A0ABD5NWX9"/>
<name>A0ABD5NWX9_9EURY</name>
<gene>
    <name evidence="2" type="ORF">ACFOZ7_04655</name>
</gene>
<feature type="transmembrane region" description="Helical" evidence="1">
    <location>
        <begin position="72"/>
        <end position="97"/>
    </location>
</feature>
<keyword evidence="1" id="KW-0472">Membrane</keyword>
<dbReference type="Pfam" id="PF19656">
    <property type="entry name" value="DUF6159"/>
    <property type="match status" value="1"/>
</dbReference>
<evidence type="ECO:0000256" key="1">
    <source>
        <dbReference type="SAM" id="Phobius"/>
    </source>
</evidence>
<dbReference type="EMBL" id="JBHSDJ010000013">
    <property type="protein sequence ID" value="MFC4246285.1"/>
    <property type="molecule type" value="Genomic_DNA"/>
</dbReference>
<organism evidence="2 3">
    <name type="scientific">Natribaculum luteum</name>
    <dbReference type="NCBI Taxonomy" id="1586232"/>
    <lineage>
        <taxon>Archaea</taxon>
        <taxon>Methanobacteriati</taxon>
        <taxon>Methanobacteriota</taxon>
        <taxon>Stenosarchaea group</taxon>
        <taxon>Halobacteria</taxon>
        <taxon>Halobacteriales</taxon>
        <taxon>Natrialbaceae</taxon>
        <taxon>Natribaculum</taxon>
    </lineage>
</organism>
<dbReference type="InterPro" id="IPR046157">
    <property type="entry name" value="DUF6159"/>
</dbReference>
<feature type="transmembrane region" description="Helical" evidence="1">
    <location>
        <begin position="154"/>
        <end position="175"/>
    </location>
</feature>
<reference evidence="2 3" key="1">
    <citation type="journal article" date="2014" name="Int. J. Syst. Evol. Microbiol.">
        <title>Complete genome sequence of Corynebacterium casei LMG S-19264T (=DSM 44701T), isolated from a smear-ripened cheese.</title>
        <authorList>
            <consortium name="US DOE Joint Genome Institute (JGI-PGF)"/>
            <person name="Walter F."/>
            <person name="Albersmeier A."/>
            <person name="Kalinowski J."/>
            <person name="Ruckert C."/>
        </authorList>
    </citation>
    <scope>NUCLEOTIDE SEQUENCE [LARGE SCALE GENOMIC DNA]</scope>
    <source>
        <strain evidence="2 3">IBRC-M 10912</strain>
    </source>
</reference>
<keyword evidence="1" id="KW-1133">Transmembrane helix</keyword>
<feature type="transmembrane region" description="Helical" evidence="1">
    <location>
        <begin position="125"/>
        <end position="142"/>
    </location>
</feature>
<evidence type="ECO:0000313" key="2">
    <source>
        <dbReference type="EMBL" id="MFC4246285.1"/>
    </source>
</evidence>
<dbReference type="Proteomes" id="UP001595821">
    <property type="component" value="Unassembled WGS sequence"/>
</dbReference>
<feature type="transmembrane region" description="Helical" evidence="1">
    <location>
        <begin position="195"/>
        <end position="219"/>
    </location>
</feature>
<keyword evidence="1" id="KW-0812">Transmembrane</keyword>
<sequence length="287" mass="30673">MANVLRYVSMLERLEGKLDRLSDGFDLLRESLAVLGENPWLLAYPLAGGVVSLVLFGTALATLYAVWPISWLVVPVVLLGTYVAIAYVLVLFVAALVHETYDYHRGVETSLRTGLSAAADNWRTLFLWSLVTSTIGVVFGNLADKQGGVGGRIVGEAVELGWSAATFLIVPAVLFDDATWRSMFQTSAGHLGNSWGAVVGALLGLRLTSWALATVGSVITGAMVAAGFWLPLYALVGGTFFLGAALSNATLQGVTKATVYHRVTASERDDEREIVENSPEEAVRAPL</sequence>
<accession>A0ABD5NWX9</accession>
<feature type="transmembrane region" description="Helical" evidence="1">
    <location>
        <begin position="226"/>
        <end position="246"/>
    </location>
</feature>
<protein>
    <submittedName>
        <fullName evidence="2">DUF6159 family protein</fullName>
    </submittedName>
</protein>
<proteinExistence type="predicted"/>
<feature type="transmembrane region" description="Helical" evidence="1">
    <location>
        <begin position="42"/>
        <end position="65"/>
    </location>
</feature>
<evidence type="ECO:0000313" key="3">
    <source>
        <dbReference type="Proteomes" id="UP001595821"/>
    </source>
</evidence>
<dbReference type="GeneID" id="71854939"/>
<comment type="caution">
    <text evidence="2">The sequence shown here is derived from an EMBL/GenBank/DDBJ whole genome shotgun (WGS) entry which is preliminary data.</text>
</comment>